<proteinExistence type="predicted"/>
<evidence type="ECO:0000313" key="1">
    <source>
        <dbReference type="EMBL" id="KAI5648789.1"/>
    </source>
</evidence>
<name>A0ACB9ZN34_CATRO</name>
<accession>A0ACB9ZN34</accession>
<comment type="caution">
    <text evidence="1">The sequence shown here is derived from an EMBL/GenBank/DDBJ whole genome shotgun (WGS) entry which is preliminary data.</text>
</comment>
<reference evidence="2" key="1">
    <citation type="journal article" date="2023" name="Nat. Plants">
        <title>Single-cell RNA sequencing provides a high-resolution roadmap for understanding the multicellular compartmentation of specialized metabolism.</title>
        <authorList>
            <person name="Sun S."/>
            <person name="Shen X."/>
            <person name="Li Y."/>
            <person name="Li Y."/>
            <person name="Wang S."/>
            <person name="Li R."/>
            <person name="Zhang H."/>
            <person name="Shen G."/>
            <person name="Guo B."/>
            <person name="Wei J."/>
            <person name="Xu J."/>
            <person name="St-Pierre B."/>
            <person name="Chen S."/>
            <person name="Sun C."/>
        </authorList>
    </citation>
    <scope>NUCLEOTIDE SEQUENCE [LARGE SCALE GENOMIC DNA]</scope>
</reference>
<keyword evidence="2" id="KW-1185">Reference proteome</keyword>
<evidence type="ECO:0000313" key="2">
    <source>
        <dbReference type="Proteomes" id="UP001060085"/>
    </source>
</evidence>
<dbReference type="Proteomes" id="UP001060085">
    <property type="component" value="Linkage Group LG08"/>
</dbReference>
<dbReference type="EMBL" id="CM044708">
    <property type="protein sequence ID" value="KAI5648789.1"/>
    <property type="molecule type" value="Genomic_DNA"/>
</dbReference>
<organism evidence="1 2">
    <name type="scientific">Catharanthus roseus</name>
    <name type="common">Madagascar periwinkle</name>
    <name type="synonym">Vinca rosea</name>
    <dbReference type="NCBI Taxonomy" id="4058"/>
    <lineage>
        <taxon>Eukaryota</taxon>
        <taxon>Viridiplantae</taxon>
        <taxon>Streptophyta</taxon>
        <taxon>Embryophyta</taxon>
        <taxon>Tracheophyta</taxon>
        <taxon>Spermatophyta</taxon>
        <taxon>Magnoliopsida</taxon>
        <taxon>eudicotyledons</taxon>
        <taxon>Gunneridae</taxon>
        <taxon>Pentapetalae</taxon>
        <taxon>asterids</taxon>
        <taxon>lamiids</taxon>
        <taxon>Gentianales</taxon>
        <taxon>Apocynaceae</taxon>
        <taxon>Rauvolfioideae</taxon>
        <taxon>Vinceae</taxon>
        <taxon>Catharanthinae</taxon>
        <taxon>Catharanthus</taxon>
    </lineage>
</organism>
<protein>
    <submittedName>
        <fullName evidence="1">Uncharacterized protein</fullName>
    </submittedName>
</protein>
<sequence>MEEEYVDHSYLFETDILFDSKMDLVNWTRKRAKILNTYLIITRNLSKRRFNHRTYVILGCERREGRKKKVRLDEDKEDEEEDAPVKYRGSYEMKKCNCIFQLKGEKSYLSKRRFNRRPYVILGCECREGRKRKHNHKIGVYPHTHTQAARVTDGQLNLTGKFSRCQVAPRNIMASLLEKNPDWAVSYVRLTCFVVWLNYLRLIKQTIYNVRTKIKNKRMEGRNTIEEVFHQYNQRGYRCYWRNCEENNILRDIVIAHPVSILMMRTRLS</sequence>
<gene>
    <name evidence="1" type="ORF">M9H77_34794</name>
</gene>